<dbReference type="RefSeq" id="XP_006819442.1">
    <property type="nucleotide sequence ID" value="XM_006819379.1"/>
</dbReference>
<accession>A0ABM0MHF1</accession>
<protein>
    <submittedName>
        <fullName evidence="4">Solute carrier family 28 member 3-like</fullName>
    </submittedName>
</protein>
<feature type="domain" description="Concentrative nucleoside transporter N-terminal" evidence="2">
    <location>
        <begin position="206"/>
        <end position="277"/>
    </location>
</feature>
<feature type="transmembrane region" description="Helical" evidence="1">
    <location>
        <begin position="95"/>
        <end position="114"/>
    </location>
</feature>
<feature type="transmembrane region" description="Helical" evidence="1">
    <location>
        <begin position="169"/>
        <end position="192"/>
    </location>
</feature>
<organism evidence="3 4">
    <name type="scientific">Saccoglossus kowalevskii</name>
    <name type="common">Acorn worm</name>
    <dbReference type="NCBI Taxonomy" id="10224"/>
    <lineage>
        <taxon>Eukaryota</taxon>
        <taxon>Metazoa</taxon>
        <taxon>Hemichordata</taxon>
        <taxon>Enteropneusta</taxon>
        <taxon>Harrimaniidae</taxon>
        <taxon>Saccoglossus</taxon>
    </lineage>
</organism>
<gene>
    <name evidence="4" type="primary">LOC102801792</name>
</gene>
<evidence type="ECO:0000313" key="4">
    <source>
        <dbReference type="RefSeq" id="XP_006819442.1"/>
    </source>
</evidence>
<feature type="transmembrane region" description="Helical" evidence="1">
    <location>
        <begin position="204"/>
        <end position="221"/>
    </location>
</feature>
<evidence type="ECO:0000313" key="3">
    <source>
        <dbReference type="Proteomes" id="UP000694865"/>
    </source>
</evidence>
<dbReference type="PANTHER" id="PTHR10590">
    <property type="entry name" value="SODIUM/NUCLEOSIDE COTRANSPORTER"/>
    <property type="match status" value="1"/>
</dbReference>
<feature type="transmembrane region" description="Helical" evidence="1">
    <location>
        <begin position="126"/>
        <end position="149"/>
    </location>
</feature>
<dbReference type="PANTHER" id="PTHR10590:SF4">
    <property type="entry name" value="SOLUTE CARRIER FAMILY 28 MEMBER 3"/>
    <property type="match status" value="1"/>
</dbReference>
<keyword evidence="3" id="KW-1185">Reference proteome</keyword>
<sequence length="295" mass="33448">MSENDAKKNDAQFYSVGVQTGSDDAGIIDADYERIVCIPSVESIELNEYHTQKHDGLTLVDEDEEDFNLPGNPLTKAIDDMDQVVTEYCSQHKRVIKYIILCIVIVLYLVYFAFAMKCSGLEDGLGLFVMTICAVVFALYKFIQIHWGAKIYKLSCGIGVGYVKKKWMIFQWIVPLVLVALLIVFAALMGVFQTMYRSPAQLKSAFGMVVLILFSWVFSKYPGRVQWNTVFWGMGLQLFLGIFILRTTVGFQTFKFLGDTLQTFLEYTDVGSIFVFNAPLEVHFFAFKVSSAFNN</sequence>
<evidence type="ECO:0000256" key="1">
    <source>
        <dbReference type="SAM" id="Phobius"/>
    </source>
</evidence>
<evidence type="ECO:0000259" key="2">
    <source>
        <dbReference type="Pfam" id="PF01773"/>
    </source>
</evidence>
<name>A0ABM0MHF1_SACKO</name>
<reference evidence="4" key="1">
    <citation type="submission" date="2025-08" db="UniProtKB">
        <authorList>
            <consortium name="RefSeq"/>
        </authorList>
    </citation>
    <scope>IDENTIFICATION</scope>
    <source>
        <tissue evidence="4">Testes</tissue>
    </source>
</reference>
<dbReference type="Pfam" id="PF01773">
    <property type="entry name" value="Nucleos_tra2_N"/>
    <property type="match status" value="1"/>
</dbReference>
<feature type="transmembrane region" description="Helical" evidence="1">
    <location>
        <begin position="227"/>
        <end position="245"/>
    </location>
</feature>
<dbReference type="GeneID" id="102801792"/>
<dbReference type="Proteomes" id="UP000694865">
    <property type="component" value="Unplaced"/>
</dbReference>
<dbReference type="InterPro" id="IPR008276">
    <property type="entry name" value="C_nuclsd_transpt"/>
</dbReference>
<keyword evidence="1" id="KW-0472">Membrane</keyword>
<keyword evidence="1" id="KW-1133">Transmembrane helix</keyword>
<proteinExistence type="predicted"/>
<dbReference type="InterPro" id="IPR002668">
    <property type="entry name" value="CNT_N_dom"/>
</dbReference>
<keyword evidence="1" id="KW-0812">Transmembrane</keyword>